<dbReference type="EMBL" id="CAJOBC010084337">
    <property type="protein sequence ID" value="CAF4315673.1"/>
    <property type="molecule type" value="Genomic_DNA"/>
</dbReference>
<dbReference type="Proteomes" id="UP000677228">
    <property type="component" value="Unassembled WGS sequence"/>
</dbReference>
<dbReference type="PANTHER" id="PTHR45641">
    <property type="entry name" value="TETRATRICOPEPTIDE REPEAT PROTEIN (AFU_ORTHOLOGUE AFUA_6G03870)"/>
    <property type="match status" value="1"/>
</dbReference>
<evidence type="ECO:0000313" key="6">
    <source>
        <dbReference type="EMBL" id="CAF4111978.1"/>
    </source>
</evidence>
<evidence type="ECO:0000256" key="2">
    <source>
        <dbReference type="ARBA" id="ARBA00022803"/>
    </source>
</evidence>
<name>A0A815NTE0_9BILA</name>
<keyword evidence="1" id="KW-0677">Repeat</keyword>
<evidence type="ECO:0000313" key="8">
    <source>
        <dbReference type="Proteomes" id="UP000663829"/>
    </source>
</evidence>
<dbReference type="SMART" id="SM00028">
    <property type="entry name" value="TPR"/>
    <property type="match status" value="3"/>
</dbReference>
<comment type="caution">
    <text evidence="5">The sequence shown here is derived from an EMBL/GenBank/DDBJ whole genome shotgun (WGS) entry which is preliminary data.</text>
</comment>
<evidence type="ECO:0000313" key="5">
    <source>
        <dbReference type="EMBL" id="CAF1438891.1"/>
    </source>
</evidence>
<proteinExistence type="predicted"/>
<dbReference type="SUPFAM" id="SSF48452">
    <property type="entry name" value="TPR-like"/>
    <property type="match status" value="2"/>
</dbReference>
<evidence type="ECO:0000313" key="4">
    <source>
        <dbReference type="EMBL" id="CAF1305005.1"/>
    </source>
</evidence>
<dbReference type="InterPro" id="IPR011990">
    <property type="entry name" value="TPR-like_helical_dom_sf"/>
</dbReference>
<accession>A0A815NTE0</accession>
<evidence type="ECO:0000256" key="3">
    <source>
        <dbReference type="PROSITE-ProRule" id="PRU00339"/>
    </source>
</evidence>
<dbReference type="Proteomes" id="UP000682733">
    <property type="component" value="Unassembled WGS sequence"/>
</dbReference>
<dbReference type="PANTHER" id="PTHR45641:SF19">
    <property type="entry name" value="NEPHROCYSTIN-3"/>
    <property type="match status" value="1"/>
</dbReference>
<dbReference type="InterPro" id="IPR019734">
    <property type="entry name" value="TPR_rpt"/>
</dbReference>
<keyword evidence="8" id="KW-1185">Reference proteome</keyword>
<dbReference type="EMBL" id="CAJOBA010041329">
    <property type="protein sequence ID" value="CAF4111978.1"/>
    <property type="molecule type" value="Genomic_DNA"/>
</dbReference>
<gene>
    <name evidence="5" type="ORF">GPM918_LOCUS34297</name>
    <name evidence="4" type="ORF">OVA965_LOCUS28718</name>
    <name evidence="7" type="ORF">SRO942_LOCUS34994</name>
    <name evidence="6" type="ORF">TMI583_LOCUS29476</name>
</gene>
<organism evidence="5 8">
    <name type="scientific">Didymodactylos carnosus</name>
    <dbReference type="NCBI Taxonomy" id="1234261"/>
    <lineage>
        <taxon>Eukaryota</taxon>
        <taxon>Metazoa</taxon>
        <taxon>Spiralia</taxon>
        <taxon>Gnathifera</taxon>
        <taxon>Rotifera</taxon>
        <taxon>Eurotatoria</taxon>
        <taxon>Bdelloidea</taxon>
        <taxon>Philodinida</taxon>
        <taxon>Philodinidae</taxon>
        <taxon>Didymodactylos</taxon>
    </lineage>
</organism>
<dbReference type="AlphaFoldDB" id="A0A815NTE0"/>
<dbReference type="Proteomes" id="UP000681722">
    <property type="component" value="Unassembled WGS sequence"/>
</dbReference>
<dbReference type="EMBL" id="CAJNOQ010018896">
    <property type="protein sequence ID" value="CAF1438891.1"/>
    <property type="molecule type" value="Genomic_DNA"/>
</dbReference>
<evidence type="ECO:0000313" key="7">
    <source>
        <dbReference type="EMBL" id="CAF4315673.1"/>
    </source>
</evidence>
<dbReference type="Proteomes" id="UP000663829">
    <property type="component" value="Unassembled WGS sequence"/>
</dbReference>
<dbReference type="PROSITE" id="PS50005">
    <property type="entry name" value="TPR"/>
    <property type="match status" value="1"/>
</dbReference>
<evidence type="ECO:0008006" key="9">
    <source>
        <dbReference type="Google" id="ProtNLM"/>
    </source>
</evidence>
<sequence length="229" mass="27043">MNSDVAHGLILSDMGRYRGCIGYFENLLNNTVQSDRDKYMIFCRLAALYSYFGQHLMALKYAKRSISLRTVYSTDFCDDMERFGTIFANVEAYDAAFWCFEIAMKNANNILEIAQLHSHLGKFYCTQKTYVYALKHCRQSLEIYNEFFADYFSILADTLYDTIGTVYCEMNNYQMAIEYFHKALSIRQSKYPRNHWPSITLYTSLCYCYYGTEQYDLLEEYSKKLLELE</sequence>
<feature type="repeat" description="TPR" evidence="3">
    <location>
        <begin position="157"/>
        <end position="190"/>
    </location>
</feature>
<dbReference type="OrthoDB" id="1658288at2759"/>
<protein>
    <recommendedName>
        <fullName evidence="9">Tetratricopeptide repeat protein</fullName>
    </recommendedName>
</protein>
<reference evidence="5" key="1">
    <citation type="submission" date="2021-02" db="EMBL/GenBank/DDBJ databases">
        <authorList>
            <person name="Nowell W R."/>
        </authorList>
    </citation>
    <scope>NUCLEOTIDE SEQUENCE</scope>
</reference>
<dbReference type="EMBL" id="CAJNOK010019748">
    <property type="protein sequence ID" value="CAF1305005.1"/>
    <property type="molecule type" value="Genomic_DNA"/>
</dbReference>
<keyword evidence="2 3" id="KW-0802">TPR repeat</keyword>
<dbReference type="Pfam" id="PF13424">
    <property type="entry name" value="TPR_12"/>
    <property type="match status" value="1"/>
</dbReference>
<dbReference type="Gene3D" id="1.25.40.10">
    <property type="entry name" value="Tetratricopeptide repeat domain"/>
    <property type="match status" value="2"/>
</dbReference>
<evidence type="ECO:0000256" key="1">
    <source>
        <dbReference type="ARBA" id="ARBA00022737"/>
    </source>
</evidence>